<proteinExistence type="predicted"/>
<evidence type="ECO:0000313" key="2">
    <source>
        <dbReference type="EMBL" id="KAF7411871.1"/>
    </source>
</evidence>
<dbReference type="EMBL" id="JACSEA010000001">
    <property type="protein sequence ID" value="KAF7411871.1"/>
    <property type="molecule type" value="Genomic_DNA"/>
</dbReference>
<accession>A0A834KXG7</accession>
<keyword evidence="3" id="KW-1185">Reference proteome</keyword>
<reference evidence="2" key="1">
    <citation type="journal article" date="2020" name="G3 (Bethesda)">
        <title>High-Quality Assemblies for Three Invasive Social Wasps from the &lt;i&gt;Vespula&lt;/i&gt; Genus.</title>
        <authorList>
            <person name="Harrop T.W.R."/>
            <person name="Guhlin J."/>
            <person name="McLaughlin G.M."/>
            <person name="Permina E."/>
            <person name="Stockwell P."/>
            <person name="Gilligan J."/>
            <person name="Le Lec M.F."/>
            <person name="Gruber M.A.M."/>
            <person name="Quinn O."/>
            <person name="Lovegrove M."/>
            <person name="Duncan E.J."/>
            <person name="Remnant E.J."/>
            <person name="Van Eeckhoven J."/>
            <person name="Graham B."/>
            <person name="Knapp R.A."/>
            <person name="Langford K.W."/>
            <person name="Kronenberg Z."/>
            <person name="Press M.O."/>
            <person name="Eacker S.M."/>
            <person name="Wilson-Rankin E.E."/>
            <person name="Purcell J."/>
            <person name="Lester P.J."/>
            <person name="Dearden P.K."/>
        </authorList>
    </citation>
    <scope>NUCLEOTIDE SEQUENCE</scope>
    <source>
        <strain evidence="2">Marl-1</strain>
    </source>
</reference>
<comment type="caution">
    <text evidence="2">The sequence shown here is derived from an EMBL/GenBank/DDBJ whole genome shotgun (WGS) entry which is preliminary data.</text>
</comment>
<dbReference type="AlphaFoldDB" id="A0A834KXG7"/>
<dbReference type="Proteomes" id="UP000614350">
    <property type="component" value="Unassembled WGS sequence"/>
</dbReference>
<keyword evidence="1" id="KW-0472">Membrane</keyword>
<evidence type="ECO:0000313" key="3">
    <source>
        <dbReference type="Proteomes" id="UP000614350"/>
    </source>
</evidence>
<feature type="transmembrane region" description="Helical" evidence="1">
    <location>
        <begin position="90"/>
        <end position="110"/>
    </location>
</feature>
<organism evidence="2 3">
    <name type="scientific">Vespula vulgaris</name>
    <name type="common">Yellow jacket</name>
    <name type="synonym">Wasp</name>
    <dbReference type="NCBI Taxonomy" id="7454"/>
    <lineage>
        <taxon>Eukaryota</taxon>
        <taxon>Metazoa</taxon>
        <taxon>Ecdysozoa</taxon>
        <taxon>Arthropoda</taxon>
        <taxon>Hexapoda</taxon>
        <taxon>Insecta</taxon>
        <taxon>Pterygota</taxon>
        <taxon>Neoptera</taxon>
        <taxon>Endopterygota</taxon>
        <taxon>Hymenoptera</taxon>
        <taxon>Apocrita</taxon>
        <taxon>Aculeata</taxon>
        <taxon>Vespoidea</taxon>
        <taxon>Vespidae</taxon>
        <taxon>Vespinae</taxon>
        <taxon>Vespula</taxon>
    </lineage>
</organism>
<name>A0A834KXG7_VESVU</name>
<protein>
    <submittedName>
        <fullName evidence="2">Uncharacterized protein</fullName>
    </submittedName>
</protein>
<keyword evidence="1" id="KW-0812">Transmembrane</keyword>
<keyword evidence="1" id="KW-1133">Transmembrane helix</keyword>
<gene>
    <name evidence="2" type="ORF">HZH66_000767</name>
</gene>
<sequence>MQQPPRGGTWVGSTCAISKSHGTQVLPGEWLHILKPFPKSFPHNSKLNVEVHTFYILSYIFRIFGGSHEWGSWAWASVRVSSFSIANRALFSYTGFDRGVSIFLLLLFLFMDFDISAKGSIHNRLLDANTGRIVRTLARVSVGTSVMFSGAIKSPTVMDYV</sequence>
<evidence type="ECO:0000256" key="1">
    <source>
        <dbReference type="SAM" id="Phobius"/>
    </source>
</evidence>